<reference evidence="3 4" key="1">
    <citation type="submission" date="2024-06" db="EMBL/GenBank/DDBJ databases">
        <title>A chromosome-level genome assembly of beet webworm, Loxostege sticticalis.</title>
        <authorList>
            <person name="Zhang Y."/>
        </authorList>
    </citation>
    <scope>NUCLEOTIDE SEQUENCE [LARGE SCALE GENOMIC DNA]</scope>
    <source>
        <strain evidence="3">AQ026</strain>
        <tissue evidence="3">Whole body</tissue>
    </source>
</reference>
<feature type="region of interest" description="Disordered" evidence="1">
    <location>
        <begin position="1"/>
        <end position="22"/>
    </location>
</feature>
<feature type="compositionally biased region" description="Basic and acidic residues" evidence="1">
    <location>
        <begin position="10"/>
        <end position="22"/>
    </location>
</feature>
<name>A0ABR3HUZ0_LOXSC</name>
<protein>
    <recommendedName>
        <fullName evidence="2">PEHE domain-containing protein</fullName>
    </recommendedName>
</protein>
<evidence type="ECO:0000256" key="1">
    <source>
        <dbReference type="SAM" id="MobiDB-lite"/>
    </source>
</evidence>
<comment type="caution">
    <text evidence="3">The sequence shown here is derived from an EMBL/GenBank/DDBJ whole genome shotgun (WGS) entry which is preliminary data.</text>
</comment>
<feature type="domain" description="PEHE" evidence="2">
    <location>
        <begin position="565"/>
        <end position="684"/>
    </location>
</feature>
<feature type="region of interest" description="Disordered" evidence="1">
    <location>
        <begin position="703"/>
        <end position="751"/>
    </location>
</feature>
<accession>A0ABR3HUZ0</accession>
<feature type="compositionally biased region" description="Basic and acidic residues" evidence="1">
    <location>
        <begin position="739"/>
        <end position="751"/>
    </location>
</feature>
<feature type="compositionally biased region" description="Low complexity" evidence="1">
    <location>
        <begin position="464"/>
        <end position="477"/>
    </location>
</feature>
<proteinExistence type="predicted"/>
<dbReference type="InterPro" id="IPR026180">
    <property type="entry name" value="NSL1"/>
</dbReference>
<feature type="compositionally biased region" description="Basic and acidic residues" evidence="1">
    <location>
        <begin position="507"/>
        <end position="537"/>
    </location>
</feature>
<dbReference type="Proteomes" id="UP001549920">
    <property type="component" value="Unassembled WGS sequence"/>
</dbReference>
<keyword evidence="4" id="KW-1185">Reference proteome</keyword>
<feature type="compositionally biased region" description="Acidic residues" evidence="1">
    <location>
        <begin position="727"/>
        <end position="738"/>
    </location>
</feature>
<dbReference type="PANTHER" id="PTHR22443">
    <property type="entry name" value="NON-SPECIFIC LETHAL 1, ISOFORM M"/>
    <property type="match status" value="1"/>
</dbReference>
<dbReference type="SMART" id="SM01300">
    <property type="entry name" value="PEHE"/>
    <property type="match status" value="1"/>
</dbReference>
<feature type="region of interest" description="Disordered" evidence="1">
    <location>
        <begin position="463"/>
        <end position="537"/>
    </location>
</feature>
<evidence type="ECO:0000313" key="3">
    <source>
        <dbReference type="EMBL" id="KAL0880375.1"/>
    </source>
</evidence>
<feature type="compositionally biased region" description="Pro residues" evidence="1">
    <location>
        <begin position="657"/>
        <end position="666"/>
    </location>
</feature>
<dbReference type="EMBL" id="JBEUOH010000013">
    <property type="protein sequence ID" value="KAL0880375.1"/>
    <property type="molecule type" value="Genomic_DNA"/>
</dbReference>
<sequence>MAPALSVTPREPHTYDAAEETDKPILHHRRALASVDNLATPMEEDDMGLQNQPSLAKDSQEMEQILVDLGSSDLAQADLLQAIKTFESGGDGLSTGDADAIFPLSGFDLADTADSEGDAAEDKIRLLQARLERRCAFLQRRLRILQARSIGKRVSEEAAQSFEKCIRGARKDGGGRPVGLKAFLKRIETTATLQASASSRSVIGPKYYRAGHSKVDASKSASVGISSGTLTGLEDTAGALRSHLSVVKHELDSDATASSSGAESNDEAVTYNNPHQQQMPIEKRALWSWQKARSSIASRWCWLQAQIQELEYKIRQHNDLHRQVREAKGPVEFEGSPVGYEGSLPGDAGAGDAGDETCARVRPLRRETFKKRKLLQMHNLHLATNKAAKPADIRCTCEPKVESCGVCTGRAEPMQPAPPACTLPPAVRLARVAPAYHPVLSDIQDVPSSIHLSALVSRPWFRPRAGGARTRGALHSSLPRHAHPPPARHYKKHPTRLKRGRPPLSRKIRERDREDETSTSSHERGRGRPSTESRTRRASYDIDNIVIPQSVAAATRPQILTYKEIITPKWRVLEIPEVPLNNGISKSDSLSMESEDEDISDAAVHARHVRAEHRERSRYARKPRRRAQPAGDEPADPAHEHAHAAELLELNHAPAATQPPPLPPPPQDHETVRPYSPRRFPLPDAAYQAMVSCMPDGHIPMLPDSPQGGGMDDDTSTLSPLSVCAYDGDDPDDAEWDPAFEKPERRKSAFR</sequence>
<dbReference type="PANTHER" id="PTHR22443:SF18">
    <property type="entry name" value="NON-SPECIFIC LETHAL 1, ISOFORM M"/>
    <property type="match status" value="1"/>
</dbReference>
<feature type="region of interest" description="Disordered" evidence="1">
    <location>
        <begin position="580"/>
        <end position="639"/>
    </location>
</feature>
<feature type="region of interest" description="Disordered" evidence="1">
    <location>
        <begin position="654"/>
        <end position="681"/>
    </location>
</feature>
<evidence type="ECO:0000259" key="2">
    <source>
        <dbReference type="SMART" id="SM01300"/>
    </source>
</evidence>
<organism evidence="3 4">
    <name type="scientific">Loxostege sticticalis</name>
    <name type="common">Beet webworm moth</name>
    <dbReference type="NCBI Taxonomy" id="481309"/>
    <lineage>
        <taxon>Eukaryota</taxon>
        <taxon>Metazoa</taxon>
        <taxon>Ecdysozoa</taxon>
        <taxon>Arthropoda</taxon>
        <taxon>Hexapoda</taxon>
        <taxon>Insecta</taxon>
        <taxon>Pterygota</taxon>
        <taxon>Neoptera</taxon>
        <taxon>Endopterygota</taxon>
        <taxon>Lepidoptera</taxon>
        <taxon>Glossata</taxon>
        <taxon>Ditrysia</taxon>
        <taxon>Pyraloidea</taxon>
        <taxon>Crambidae</taxon>
        <taxon>Pyraustinae</taxon>
        <taxon>Loxostege</taxon>
    </lineage>
</organism>
<dbReference type="InterPro" id="IPR029332">
    <property type="entry name" value="PEHE_dom"/>
</dbReference>
<gene>
    <name evidence="3" type="ORF">ABMA27_002814</name>
</gene>
<feature type="compositionally biased region" description="Basic residues" evidence="1">
    <location>
        <begin position="478"/>
        <end position="506"/>
    </location>
</feature>
<evidence type="ECO:0000313" key="4">
    <source>
        <dbReference type="Proteomes" id="UP001549920"/>
    </source>
</evidence>